<evidence type="ECO:0000256" key="2">
    <source>
        <dbReference type="ARBA" id="ARBA00022692"/>
    </source>
</evidence>
<keyword evidence="3 5" id="KW-1133">Transmembrane helix</keyword>
<organism evidence="6">
    <name type="scientific">Neisseria gonorrhoeae</name>
    <dbReference type="NCBI Taxonomy" id="485"/>
    <lineage>
        <taxon>Bacteria</taxon>
        <taxon>Pseudomonadati</taxon>
        <taxon>Pseudomonadota</taxon>
        <taxon>Betaproteobacteria</taxon>
        <taxon>Neisseriales</taxon>
        <taxon>Neisseriaceae</taxon>
        <taxon>Neisseria</taxon>
    </lineage>
</organism>
<keyword evidence="4 5" id="KW-0472">Membrane</keyword>
<feature type="transmembrane region" description="Helical" evidence="5">
    <location>
        <begin position="20"/>
        <end position="41"/>
    </location>
</feature>
<sequence length="59" mass="6347">MLLLWADVPALITGNHAFSINATATAFIGLSLLLLSGVLTWDDVLKEKARGIRLFGLAH</sequence>
<dbReference type="GO" id="GO:0022857">
    <property type="term" value="F:transmembrane transporter activity"/>
    <property type="evidence" value="ECO:0007669"/>
    <property type="project" value="InterPro"/>
</dbReference>
<gene>
    <name evidence="6" type="ORF">NCTC11421_00273</name>
</gene>
<keyword evidence="2 5" id="KW-0812">Transmembrane</keyword>
<evidence type="ECO:0000313" key="6">
    <source>
        <dbReference type="EMBL" id="SUA20193.1"/>
    </source>
</evidence>
<dbReference type="Pfam" id="PF00939">
    <property type="entry name" value="Na_sulph_symp"/>
    <property type="match status" value="1"/>
</dbReference>
<name>A0A378VT28_NEIGO</name>
<dbReference type="AlphaFoldDB" id="A0A378VT28"/>
<evidence type="ECO:0000256" key="4">
    <source>
        <dbReference type="ARBA" id="ARBA00023136"/>
    </source>
</evidence>
<protein>
    <submittedName>
        <fullName evidence="6">C4-dicarboxylate transporter</fullName>
    </submittedName>
</protein>
<evidence type="ECO:0000256" key="1">
    <source>
        <dbReference type="ARBA" id="ARBA00004141"/>
    </source>
</evidence>
<dbReference type="InterPro" id="IPR001898">
    <property type="entry name" value="SLC13A/DASS"/>
</dbReference>
<dbReference type="GO" id="GO:0016020">
    <property type="term" value="C:membrane"/>
    <property type="evidence" value="ECO:0007669"/>
    <property type="project" value="UniProtKB-SubCell"/>
</dbReference>
<proteinExistence type="predicted"/>
<comment type="subcellular location">
    <subcellularLocation>
        <location evidence="1">Membrane</location>
        <topology evidence="1">Multi-pass membrane protein</topology>
    </subcellularLocation>
</comment>
<dbReference type="EMBL" id="UGRI01000001">
    <property type="protein sequence ID" value="SUA20193.1"/>
    <property type="molecule type" value="Genomic_DNA"/>
</dbReference>
<accession>A0A378VT28</accession>
<evidence type="ECO:0000256" key="5">
    <source>
        <dbReference type="SAM" id="Phobius"/>
    </source>
</evidence>
<reference evidence="6" key="1">
    <citation type="submission" date="2018-06" db="EMBL/GenBank/DDBJ databases">
        <authorList>
            <consortium name="Pathogen Informatics"/>
            <person name="Doyle S."/>
        </authorList>
    </citation>
    <scope>NUCLEOTIDE SEQUENCE [LARGE SCALE GENOMIC DNA]</scope>
    <source>
        <strain evidence="6">NCTC11421</strain>
    </source>
</reference>
<evidence type="ECO:0000256" key="3">
    <source>
        <dbReference type="ARBA" id="ARBA00022989"/>
    </source>
</evidence>